<dbReference type="CDD" id="cd06186">
    <property type="entry name" value="NOX_Duox_like_FAD_NADP"/>
    <property type="match status" value="1"/>
</dbReference>
<dbReference type="Gene3D" id="1.10.238.10">
    <property type="entry name" value="EF-hand"/>
    <property type="match status" value="1"/>
</dbReference>
<dbReference type="InterPro" id="IPR018247">
    <property type="entry name" value="EF_Hand_1_Ca_BS"/>
</dbReference>
<evidence type="ECO:0000256" key="13">
    <source>
        <dbReference type="ARBA" id="ARBA00023136"/>
    </source>
</evidence>
<feature type="transmembrane region" description="Helical" evidence="19">
    <location>
        <begin position="351"/>
        <end position="370"/>
    </location>
</feature>
<evidence type="ECO:0000256" key="3">
    <source>
        <dbReference type="ARBA" id="ARBA00022559"/>
    </source>
</evidence>
<feature type="domain" description="FAD-binding FR-type" evidence="21">
    <location>
        <begin position="567"/>
        <end position="695"/>
    </location>
</feature>
<comment type="function">
    <text evidence="14">Calcium-dependent NADPH oxidase that generates superoxide.</text>
</comment>
<keyword evidence="12" id="KW-0560">Oxidoreductase</keyword>
<dbReference type="SUPFAM" id="SSF52343">
    <property type="entry name" value="Ferredoxin reductase-like, C-terminal NADP-linked domain"/>
    <property type="match status" value="1"/>
</dbReference>
<keyword evidence="5 19" id="KW-0812">Transmembrane</keyword>
<dbReference type="InterPro" id="IPR011992">
    <property type="entry name" value="EF-hand-dom_pair"/>
</dbReference>
<evidence type="ECO:0000256" key="7">
    <source>
        <dbReference type="ARBA" id="ARBA00022737"/>
    </source>
</evidence>
<dbReference type="FunFam" id="3.40.50.80:FF:000034">
    <property type="entry name" value="Respiratory burst oxidase homolog protein B"/>
    <property type="match status" value="1"/>
</dbReference>
<feature type="compositionally biased region" description="Low complexity" evidence="18">
    <location>
        <begin position="88"/>
        <end position="102"/>
    </location>
</feature>
<dbReference type="PRINTS" id="PR00466">
    <property type="entry name" value="GP91PHOX"/>
</dbReference>
<keyword evidence="4" id="KW-0285">Flavoprotein</keyword>
<evidence type="ECO:0000256" key="12">
    <source>
        <dbReference type="ARBA" id="ARBA00023002"/>
    </source>
</evidence>
<evidence type="ECO:0000256" key="11">
    <source>
        <dbReference type="ARBA" id="ARBA00022989"/>
    </source>
</evidence>
<dbReference type="SUPFAM" id="SSF47473">
    <property type="entry name" value="EF-hand"/>
    <property type="match status" value="1"/>
</dbReference>
<protein>
    <recommendedName>
        <fullName evidence="16">Respiratory burst oxidase homolog protein B</fullName>
    </recommendedName>
    <alternativeName>
        <fullName evidence="17">NADPH oxidase RBOHB</fullName>
    </alternativeName>
</protein>
<comment type="subunit">
    <text evidence="15">Monomer and homodimer, stabilized by swapping the EF-hand motifs. Interacts with GTP-bound RAC1.</text>
</comment>
<dbReference type="InterPro" id="IPR013121">
    <property type="entry name" value="Fe_red_NAD-bd_6"/>
</dbReference>
<keyword evidence="3" id="KW-0575">Peroxidase</keyword>
<keyword evidence="23" id="KW-1185">Reference proteome</keyword>
<dbReference type="Pfam" id="PF13499">
    <property type="entry name" value="EF-hand_7"/>
    <property type="match status" value="1"/>
</dbReference>
<organism evidence="22 23">
    <name type="scientific">Triticum turgidum subsp. durum</name>
    <name type="common">Durum wheat</name>
    <name type="synonym">Triticum durum</name>
    <dbReference type="NCBI Taxonomy" id="4567"/>
    <lineage>
        <taxon>Eukaryota</taxon>
        <taxon>Viridiplantae</taxon>
        <taxon>Streptophyta</taxon>
        <taxon>Embryophyta</taxon>
        <taxon>Tracheophyta</taxon>
        <taxon>Spermatophyta</taxon>
        <taxon>Magnoliopsida</taxon>
        <taxon>Liliopsida</taxon>
        <taxon>Poales</taxon>
        <taxon>Poaceae</taxon>
        <taxon>BOP clade</taxon>
        <taxon>Pooideae</taxon>
        <taxon>Triticodae</taxon>
        <taxon>Triticeae</taxon>
        <taxon>Triticinae</taxon>
        <taxon>Triticum</taxon>
    </lineage>
</organism>
<gene>
    <name evidence="22" type="ORF">TRITD_3Av1G088770</name>
</gene>
<feature type="compositionally biased region" description="Polar residues" evidence="18">
    <location>
        <begin position="23"/>
        <end position="37"/>
    </location>
</feature>
<dbReference type="PROSITE" id="PS50222">
    <property type="entry name" value="EF_HAND_2"/>
    <property type="match status" value="1"/>
</dbReference>
<dbReference type="PANTHER" id="PTHR11972">
    <property type="entry name" value="NADPH OXIDASE"/>
    <property type="match status" value="1"/>
</dbReference>
<feature type="transmembrane region" description="Helical" evidence="19">
    <location>
        <begin position="490"/>
        <end position="512"/>
    </location>
</feature>
<dbReference type="InterPro" id="IPR002048">
    <property type="entry name" value="EF_hand_dom"/>
</dbReference>
<dbReference type="InterPro" id="IPR017927">
    <property type="entry name" value="FAD-bd_FR_type"/>
</dbReference>
<dbReference type="InterPro" id="IPR000778">
    <property type="entry name" value="Cyt_b245_heavy_chain"/>
</dbReference>
<evidence type="ECO:0000256" key="4">
    <source>
        <dbReference type="ARBA" id="ARBA00022630"/>
    </source>
</evidence>
<dbReference type="Gene3D" id="2.40.30.10">
    <property type="entry name" value="Translation factors"/>
    <property type="match status" value="1"/>
</dbReference>
<evidence type="ECO:0000256" key="6">
    <source>
        <dbReference type="ARBA" id="ARBA00022723"/>
    </source>
</evidence>
<feature type="region of interest" description="Disordered" evidence="18">
    <location>
        <begin position="1"/>
        <end position="53"/>
    </location>
</feature>
<evidence type="ECO:0000313" key="22">
    <source>
        <dbReference type="EMBL" id="VAH60056.1"/>
    </source>
</evidence>
<evidence type="ECO:0000256" key="8">
    <source>
        <dbReference type="ARBA" id="ARBA00022827"/>
    </source>
</evidence>
<evidence type="ECO:0000259" key="21">
    <source>
        <dbReference type="PROSITE" id="PS51384"/>
    </source>
</evidence>
<feature type="region of interest" description="Disordered" evidence="18">
    <location>
        <begin position="69"/>
        <end position="129"/>
    </location>
</feature>
<dbReference type="GO" id="GO:0005509">
    <property type="term" value="F:calcium ion binding"/>
    <property type="evidence" value="ECO:0007669"/>
    <property type="project" value="InterPro"/>
</dbReference>
<dbReference type="InterPro" id="IPR017938">
    <property type="entry name" value="Riboflavin_synthase-like_b-brl"/>
</dbReference>
<accession>A0A9R0RGK1</accession>
<evidence type="ECO:0000256" key="9">
    <source>
        <dbReference type="ARBA" id="ARBA00022837"/>
    </source>
</evidence>
<proteinExistence type="inferred from homology"/>
<reference evidence="22 23" key="1">
    <citation type="submission" date="2017-09" db="EMBL/GenBank/DDBJ databases">
        <authorList>
            <consortium name="International Durum Wheat Genome Sequencing Consortium (IDWGSC)"/>
            <person name="Milanesi L."/>
        </authorList>
    </citation>
    <scope>NUCLEOTIDE SEQUENCE [LARGE SCALE GENOMIC DNA]</scope>
    <source>
        <strain evidence="23">cv. Svevo</strain>
    </source>
</reference>
<comment type="similarity">
    <text evidence="2">Belongs to the RBOH (TC 5.B.1.3) family.</text>
</comment>
<dbReference type="SMART" id="SM00054">
    <property type="entry name" value="EFh"/>
    <property type="match status" value="2"/>
</dbReference>
<dbReference type="Pfam" id="PF01794">
    <property type="entry name" value="Ferric_reduct"/>
    <property type="match status" value="1"/>
</dbReference>
<evidence type="ECO:0000256" key="1">
    <source>
        <dbReference type="ARBA" id="ARBA00004141"/>
    </source>
</evidence>
<dbReference type="SUPFAM" id="SSF63380">
    <property type="entry name" value="Riboflavin synthase domain-like"/>
    <property type="match status" value="1"/>
</dbReference>
<dbReference type="PROSITE" id="PS00018">
    <property type="entry name" value="EF_HAND_1"/>
    <property type="match status" value="1"/>
</dbReference>
<feature type="domain" description="EF-hand" evidence="20">
    <location>
        <begin position="224"/>
        <end position="259"/>
    </location>
</feature>
<evidence type="ECO:0000256" key="16">
    <source>
        <dbReference type="ARBA" id="ARBA00067982"/>
    </source>
</evidence>
<dbReference type="GO" id="GO:0005886">
    <property type="term" value="C:plasma membrane"/>
    <property type="evidence" value="ECO:0007669"/>
    <property type="project" value="TreeGrafter"/>
</dbReference>
<feature type="compositionally biased region" description="Polar residues" evidence="18">
    <location>
        <begin position="103"/>
        <end position="114"/>
    </location>
</feature>
<dbReference type="SFLD" id="SFLDG01169">
    <property type="entry name" value="NADPH_oxidase_subgroup_(NOX)"/>
    <property type="match status" value="1"/>
</dbReference>
<comment type="subcellular location">
    <subcellularLocation>
        <location evidence="1">Membrane</location>
        <topology evidence="1">Multi-pass membrane protein</topology>
    </subcellularLocation>
</comment>
<dbReference type="Pfam" id="PF08022">
    <property type="entry name" value="FAD_binding_8"/>
    <property type="match status" value="1"/>
</dbReference>
<keyword evidence="8" id="KW-0274">FAD</keyword>
<keyword evidence="6" id="KW-0479">Metal-binding</keyword>
<dbReference type="InterPro" id="IPR013623">
    <property type="entry name" value="NADPH_Ox"/>
</dbReference>
<evidence type="ECO:0000256" key="18">
    <source>
        <dbReference type="SAM" id="MobiDB-lite"/>
    </source>
</evidence>
<evidence type="ECO:0000256" key="15">
    <source>
        <dbReference type="ARBA" id="ARBA00064277"/>
    </source>
</evidence>
<dbReference type="InterPro" id="IPR013112">
    <property type="entry name" value="FAD-bd_8"/>
</dbReference>
<evidence type="ECO:0000256" key="14">
    <source>
        <dbReference type="ARBA" id="ARBA00055023"/>
    </source>
</evidence>
<dbReference type="InterPro" id="IPR013130">
    <property type="entry name" value="Fe3_Rdtase_TM_dom"/>
</dbReference>
<sequence>MEMPDIEAGTVVTDSDSSRRPQDNTATSIPNSGNLEGSSHRATKTTRFKGDDDGVVEITLDIQRDSVSIQDVRPVDDGGSAHSGALVSPSSSRSGKLSSKLRQVTNGLKLTNPSKKMPPTPAPKTVRKRYDRSKSSAAVALKGLQFVTAKVGNDGWAAVEKRFNHLQVDGMLLRSRFGKCIGMEGSDEFAMQMFDSLARKRGMVKQVLTKEELKDFWEQLSDQGFDNRLQTFFDMVDKNADGRITSEEVKEIIALSASANKLSKIKERADEYTALIMEELDPNNLGYIELEDLEALLLQSPSEAVARSTTTHSSKLSKVLSMKLAPSNDTSPLRRHWQEFLYFVEENWKRIWVMTLWLSICIALFIWKFIQYRNRAVFHIMGYCVATAKGAAETLKFNMALVLLPVCRNTITWIRSKTKIGAVVPFNDNINFHKVIAAGVAVGVALHAGAHLTCDFPLLLHASDAKYEPMKPFFGDKRPPNYWWFVKGTAGWTGIVMVVLMSIAFVLAQPWFRRNKLKDTNPLKKMTGFNAFWFTHHLFAIVYVLLIVHGTSLYLTKEWYKKSRIVRLFRSHDAVKIQKVAVYPGHVLALYMSKPTGFRYRSGQYIFINCRAVSPYEWHPFSITSAPGDNYLSVHIRTRGDWTSRLRTVFSEACRPPAEGESGLLRADLSRGITDCNARFPKLLIDGPYGAPAQDYREYDVLLLIGLGIGATPLISIVKDVLNHIQPGGSVGGAEPGSTTGKAKKRQFMTKRAYFYWVTREEGSFEWFRGVMNEVAEKDKDQVIELHNHCSSVYQEGDARSALIVMLQELQHAKKGVDILSGTSVKTHFARPNWRSVFKRVAVNHENQRVGVFYCGEPVLVPQLRQLSADFTHKTNTKFEFHKENF</sequence>
<keyword evidence="7" id="KW-0677">Repeat</keyword>
<name>A0A9R0RGK1_TRITD</name>
<evidence type="ECO:0000256" key="2">
    <source>
        <dbReference type="ARBA" id="ARBA00007975"/>
    </source>
</evidence>
<dbReference type="GO" id="GO:0004601">
    <property type="term" value="F:peroxidase activity"/>
    <property type="evidence" value="ECO:0007669"/>
    <property type="project" value="UniProtKB-KW"/>
</dbReference>
<dbReference type="GO" id="GO:0016174">
    <property type="term" value="F:NAD(P)H oxidase H2O2-forming activity"/>
    <property type="evidence" value="ECO:0007669"/>
    <property type="project" value="TreeGrafter"/>
</dbReference>
<keyword evidence="10" id="KW-0521">NADP</keyword>
<dbReference type="PANTHER" id="PTHR11972:SF64">
    <property type="entry name" value="RESPIRATORY BURST OXIDASE HOMOLOG PROTEIN B"/>
    <property type="match status" value="1"/>
</dbReference>
<dbReference type="Proteomes" id="UP000324705">
    <property type="component" value="Chromosome 3A"/>
</dbReference>
<dbReference type="Pfam" id="PF08030">
    <property type="entry name" value="NAD_binding_6"/>
    <property type="match status" value="1"/>
</dbReference>
<dbReference type="InterPro" id="IPR050369">
    <property type="entry name" value="RBOH/FRE"/>
</dbReference>
<dbReference type="AlphaFoldDB" id="A0A9R0RGK1"/>
<evidence type="ECO:0000259" key="20">
    <source>
        <dbReference type="PROSITE" id="PS50222"/>
    </source>
</evidence>
<evidence type="ECO:0000256" key="19">
    <source>
        <dbReference type="SAM" id="Phobius"/>
    </source>
</evidence>
<dbReference type="Gene3D" id="3.40.50.80">
    <property type="entry name" value="Nucleotide-binding domain of ferredoxin-NADP reductase (FNR) module"/>
    <property type="match status" value="1"/>
</dbReference>
<dbReference type="InterPro" id="IPR039261">
    <property type="entry name" value="FNR_nucleotide-bd"/>
</dbReference>
<dbReference type="Gramene" id="TRITD3Av1G088770.7">
    <property type="protein sequence ID" value="TRITD3Av1G088770.7"/>
    <property type="gene ID" value="TRITD3Av1G088770"/>
</dbReference>
<keyword evidence="9" id="KW-0106">Calcium</keyword>
<evidence type="ECO:0000256" key="10">
    <source>
        <dbReference type="ARBA" id="ARBA00022857"/>
    </source>
</evidence>
<keyword evidence="11 19" id="KW-1133">Transmembrane helix</keyword>
<dbReference type="CDD" id="cd00051">
    <property type="entry name" value="EFh"/>
    <property type="match status" value="1"/>
</dbReference>
<evidence type="ECO:0000256" key="17">
    <source>
        <dbReference type="ARBA" id="ARBA00078090"/>
    </source>
</evidence>
<feature type="transmembrane region" description="Helical" evidence="19">
    <location>
        <begin position="532"/>
        <end position="555"/>
    </location>
</feature>
<dbReference type="FunFam" id="1.10.238.10:FF:000049">
    <property type="entry name" value="Respiratory burst oxidase homolog A"/>
    <property type="match status" value="1"/>
</dbReference>
<evidence type="ECO:0000256" key="5">
    <source>
        <dbReference type="ARBA" id="ARBA00022692"/>
    </source>
</evidence>
<keyword evidence="13 19" id="KW-0472">Membrane</keyword>
<dbReference type="FunFam" id="2.40.30.10:FF:000019">
    <property type="entry name" value="Respiratory burst oxidase homolog A"/>
    <property type="match status" value="1"/>
</dbReference>
<dbReference type="PROSITE" id="PS51384">
    <property type="entry name" value="FAD_FR"/>
    <property type="match status" value="1"/>
</dbReference>
<evidence type="ECO:0000313" key="23">
    <source>
        <dbReference type="Proteomes" id="UP000324705"/>
    </source>
</evidence>
<dbReference type="Pfam" id="PF08414">
    <property type="entry name" value="NADPH_Ox"/>
    <property type="match status" value="1"/>
</dbReference>
<dbReference type="EMBL" id="LT934115">
    <property type="protein sequence ID" value="VAH60056.1"/>
    <property type="molecule type" value="Genomic_DNA"/>
</dbReference>